<evidence type="ECO:0000313" key="3">
    <source>
        <dbReference type="Proteomes" id="UP000448292"/>
    </source>
</evidence>
<dbReference type="OrthoDB" id="368800at2"/>
<reference evidence="2 3" key="1">
    <citation type="submission" date="2018-06" db="EMBL/GenBank/DDBJ databases">
        <title>Complete genome of Desulfovibrio indonesiensis P37SLT.</title>
        <authorList>
            <person name="Crispim J.S."/>
            <person name="Vidigal P.M.P."/>
            <person name="Silva L.C.F."/>
            <person name="Laguardia C.N."/>
            <person name="Araujo L.C."/>
            <person name="Dias R.S."/>
            <person name="Sousa M.P."/>
            <person name="Paula S.O."/>
            <person name="Silva C."/>
        </authorList>
    </citation>
    <scope>NUCLEOTIDE SEQUENCE [LARGE SCALE GENOMIC DNA]</scope>
    <source>
        <strain evidence="2 3">P37SLT</strain>
    </source>
</reference>
<sequence length="298" mass="33711">MVQRPRAGTSAAQPRRQGREAVRWHLHRGVCVRFCAFALLALTWLLVGAAPAWSLLLTPEAALKHAEQSITHPEGVVWTLDVEVDEGDRISRRTLLLTAKGFNVLAEVLRPREMQGQLLLRSKAELWAINPGESLPAPLRPNDRYLGPVSYDNLMPTDYLDNYHIEAVAEDTAFGEACLLFTLRGNEELGEYDMVRLWVSKERLVAVKANFYGPTGRFLTSAHIKYEHDALIDGEIRPFISEMIIRSGLFSDASARLEWSPPQILNIPSDTFELRALLGPEAYAELLIQQERERQREE</sequence>
<dbReference type="AlphaFoldDB" id="A0A7M3MDR2"/>
<feature type="domain" description="Uncharacterized protein TP-0789" evidence="1">
    <location>
        <begin position="105"/>
        <end position="277"/>
    </location>
</feature>
<comment type="caution">
    <text evidence="2">The sequence shown here is derived from an EMBL/GenBank/DDBJ whole genome shotgun (WGS) entry which is preliminary data.</text>
</comment>
<name>A0A7M3MDR2_9BACT</name>
<protein>
    <recommendedName>
        <fullName evidence="1">Uncharacterized protein TP-0789 domain-containing protein</fullName>
    </recommendedName>
</protein>
<proteinExistence type="predicted"/>
<evidence type="ECO:0000313" key="2">
    <source>
        <dbReference type="EMBL" id="TVM16832.1"/>
    </source>
</evidence>
<gene>
    <name evidence="2" type="ORF">DPQ33_10470</name>
</gene>
<dbReference type="Pfam" id="PF17131">
    <property type="entry name" value="LolA_like"/>
    <property type="match status" value="1"/>
</dbReference>
<evidence type="ECO:0000259" key="1">
    <source>
        <dbReference type="Pfam" id="PF17131"/>
    </source>
</evidence>
<dbReference type="EMBL" id="QMIE01000009">
    <property type="protein sequence ID" value="TVM16832.1"/>
    <property type="molecule type" value="Genomic_DNA"/>
</dbReference>
<keyword evidence="3" id="KW-1185">Reference proteome</keyword>
<dbReference type="Proteomes" id="UP000448292">
    <property type="component" value="Unassembled WGS sequence"/>
</dbReference>
<dbReference type="Gene3D" id="2.50.20.10">
    <property type="entry name" value="Lipoprotein localisation LolA/LolB/LppX"/>
    <property type="match status" value="1"/>
</dbReference>
<dbReference type="InterPro" id="IPR033399">
    <property type="entry name" value="TP_0789-like"/>
</dbReference>
<accession>A0A7M3MDR2</accession>
<organism evidence="2 3">
    <name type="scientific">Oceanidesulfovibrio indonesiensis</name>
    <dbReference type="NCBI Taxonomy" id="54767"/>
    <lineage>
        <taxon>Bacteria</taxon>
        <taxon>Pseudomonadati</taxon>
        <taxon>Thermodesulfobacteriota</taxon>
        <taxon>Desulfovibrionia</taxon>
        <taxon>Desulfovibrionales</taxon>
        <taxon>Desulfovibrionaceae</taxon>
        <taxon>Oceanidesulfovibrio</taxon>
    </lineage>
</organism>